<feature type="chain" id="PRO_5045597407" description="Nuclear transport factor 2 family protein" evidence="1">
    <location>
        <begin position="21"/>
        <end position="165"/>
    </location>
</feature>
<comment type="caution">
    <text evidence="2">The sequence shown here is derived from an EMBL/GenBank/DDBJ whole genome shotgun (WGS) entry which is preliminary data.</text>
</comment>
<evidence type="ECO:0000256" key="1">
    <source>
        <dbReference type="SAM" id="SignalP"/>
    </source>
</evidence>
<accession>A0ABQ1XZC1</accession>
<proteinExistence type="predicted"/>
<sequence length="165" mass="17874">MKKLAVSIAMLITLGSAAQAQETPGETLDALYDVISGPVGEARDWERFRSLFLPGAQMSVVVAGADGAERVVVLTLDDYVERNGERLAEIGFTETETRRETYLYGGMATILSAYEAVRADTGEQIAVGVNSLTILNDAGTWKIASIAWRAADEEWPVERAFEAAE</sequence>
<protein>
    <recommendedName>
        <fullName evidence="4">Nuclear transport factor 2 family protein</fullName>
    </recommendedName>
</protein>
<evidence type="ECO:0000313" key="2">
    <source>
        <dbReference type="EMBL" id="GGH07089.1"/>
    </source>
</evidence>
<dbReference type="SUPFAM" id="SSF54427">
    <property type="entry name" value="NTF2-like"/>
    <property type="match status" value="1"/>
</dbReference>
<dbReference type="RefSeq" id="WP_188452908.1">
    <property type="nucleotide sequence ID" value="NZ_BMFS01000013.1"/>
</dbReference>
<dbReference type="InterPro" id="IPR032710">
    <property type="entry name" value="NTF2-like_dom_sf"/>
</dbReference>
<gene>
    <name evidence="2" type="ORF">GCM10007420_24730</name>
</gene>
<name>A0ABQ1XZC1_9PROT</name>
<feature type="signal peptide" evidence="1">
    <location>
        <begin position="1"/>
        <end position="20"/>
    </location>
</feature>
<organism evidence="2 3">
    <name type="scientific">Glycocaulis albus</name>
    <dbReference type="NCBI Taxonomy" id="1382801"/>
    <lineage>
        <taxon>Bacteria</taxon>
        <taxon>Pseudomonadati</taxon>
        <taxon>Pseudomonadota</taxon>
        <taxon>Alphaproteobacteria</taxon>
        <taxon>Maricaulales</taxon>
        <taxon>Maricaulaceae</taxon>
        <taxon>Glycocaulis</taxon>
    </lineage>
</organism>
<dbReference type="Gene3D" id="3.10.450.50">
    <property type="match status" value="1"/>
</dbReference>
<keyword evidence="3" id="KW-1185">Reference proteome</keyword>
<keyword evidence="1" id="KW-0732">Signal</keyword>
<dbReference type="EMBL" id="BMFS01000013">
    <property type="protein sequence ID" value="GGH07089.1"/>
    <property type="molecule type" value="Genomic_DNA"/>
</dbReference>
<evidence type="ECO:0008006" key="4">
    <source>
        <dbReference type="Google" id="ProtNLM"/>
    </source>
</evidence>
<evidence type="ECO:0000313" key="3">
    <source>
        <dbReference type="Proteomes" id="UP000648722"/>
    </source>
</evidence>
<dbReference type="Proteomes" id="UP000648722">
    <property type="component" value="Unassembled WGS sequence"/>
</dbReference>
<reference evidence="3" key="1">
    <citation type="journal article" date="2019" name="Int. J. Syst. Evol. Microbiol.">
        <title>The Global Catalogue of Microorganisms (GCM) 10K type strain sequencing project: providing services to taxonomists for standard genome sequencing and annotation.</title>
        <authorList>
            <consortium name="The Broad Institute Genomics Platform"/>
            <consortium name="The Broad Institute Genome Sequencing Center for Infectious Disease"/>
            <person name="Wu L."/>
            <person name="Ma J."/>
        </authorList>
    </citation>
    <scope>NUCLEOTIDE SEQUENCE [LARGE SCALE GENOMIC DNA]</scope>
    <source>
        <strain evidence="3">CGMCC 1.12766</strain>
    </source>
</reference>